<name>A0A6H5IZ59_9HYME</name>
<feature type="non-terminal residue" evidence="1">
    <location>
        <position position="1"/>
    </location>
</feature>
<sequence length="302" mass="33795">KKGISLPLKTAAEWIAQRVSVSADTHGQIRAFRTHAARTSSPHISRKKKGKRRVREYESYTKLLNSQPQDLVVQICVQAGIVSAAAAAHNNASLRFTYIRPTLTTADARIKREKGEFAQCIDNRWTSRPAPIESPSPIARKTLRRATTRVLLSCGRIYKYSCKLGDEKDIFKNASAYGLTTLAARVLYSAVCSIRCTATCGRADSSVLSQSNRGQKRSIVVHGVAINVYAHTEANSAILVGRRQRKSTLGSLFEFGYRENISNQKKRKKKKEPDYTHTHYLETRVMFRAPPAPCTQRLLQSM</sequence>
<accession>A0A6H5IZ59</accession>
<keyword evidence="2" id="KW-1185">Reference proteome</keyword>
<gene>
    <name evidence="1" type="ORF">TBRA_LOCUS14656</name>
</gene>
<proteinExistence type="predicted"/>
<evidence type="ECO:0000313" key="1">
    <source>
        <dbReference type="EMBL" id="CAB0043068.1"/>
    </source>
</evidence>
<evidence type="ECO:0000313" key="2">
    <source>
        <dbReference type="Proteomes" id="UP000479190"/>
    </source>
</evidence>
<dbReference type="AlphaFoldDB" id="A0A6H5IZ59"/>
<organism evidence="1 2">
    <name type="scientific">Trichogramma brassicae</name>
    <dbReference type="NCBI Taxonomy" id="86971"/>
    <lineage>
        <taxon>Eukaryota</taxon>
        <taxon>Metazoa</taxon>
        <taxon>Ecdysozoa</taxon>
        <taxon>Arthropoda</taxon>
        <taxon>Hexapoda</taxon>
        <taxon>Insecta</taxon>
        <taxon>Pterygota</taxon>
        <taxon>Neoptera</taxon>
        <taxon>Endopterygota</taxon>
        <taxon>Hymenoptera</taxon>
        <taxon>Apocrita</taxon>
        <taxon>Proctotrupomorpha</taxon>
        <taxon>Chalcidoidea</taxon>
        <taxon>Trichogrammatidae</taxon>
        <taxon>Trichogramma</taxon>
    </lineage>
</organism>
<dbReference type="EMBL" id="CADCXV010001265">
    <property type="protein sequence ID" value="CAB0043068.1"/>
    <property type="molecule type" value="Genomic_DNA"/>
</dbReference>
<dbReference type="Proteomes" id="UP000479190">
    <property type="component" value="Unassembled WGS sequence"/>
</dbReference>
<reference evidence="1 2" key="1">
    <citation type="submission" date="2020-02" db="EMBL/GenBank/DDBJ databases">
        <authorList>
            <person name="Ferguson B K."/>
        </authorList>
    </citation>
    <scope>NUCLEOTIDE SEQUENCE [LARGE SCALE GENOMIC DNA]</scope>
</reference>
<protein>
    <submittedName>
        <fullName evidence="1">Uncharacterized protein</fullName>
    </submittedName>
</protein>